<proteinExistence type="predicted"/>
<dbReference type="OrthoDB" id="3061806at2759"/>
<dbReference type="EMBL" id="DS547108">
    <property type="protein sequence ID" value="EDR06547.1"/>
    <property type="molecule type" value="Genomic_DNA"/>
</dbReference>
<dbReference type="InParanoid" id="B0DFZ2"/>
<dbReference type="HOGENOM" id="CLU_733763_0_0_1"/>
<organism evidence="4">
    <name type="scientific">Laccaria bicolor (strain S238N-H82 / ATCC MYA-4686)</name>
    <name type="common">Bicoloured deceiver</name>
    <name type="synonym">Laccaria laccata var. bicolor</name>
    <dbReference type="NCBI Taxonomy" id="486041"/>
    <lineage>
        <taxon>Eukaryota</taxon>
        <taxon>Fungi</taxon>
        <taxon>Dikarya</taxon>
        <taxon>Basidiomycota</taxon>
        <taxon>Agaricomycotina</taxon>
        <taxon>Agaricomycetes</taxon>
        <taxon>Agaricomycetidae</taxon>
        <taxon>Agaricales</taxon>
        <taxon>Agaricineae</taxon>
        <taxon>Hydnangiaceae</taxon>
        <taxon>Laccaria</taxon>
    </lineage>
</organism>
<evidence type="ECO:0000256" key="1">
    <source>
        <dbReference type="SAM" id="Coils"/>
    </source>
</evidence>
<keyword evidence="1" id="KW-0175">Coiled coil</keyword>
<dbReference type="KEGG" id="lbc:LACBIDRAFT_300071"/>
<dbReference type="AlphaFoldDB" id="B0DFZ2"/>
<gene>
    <name evidence="3" type="ORF">LACBIDRAFT_300071</name>
</gene>
<keyword evidence="4" id="KW-1185">Reference proteome</keyword>
<evidence type="ECO:0000313" key="4">
    <source>
        <dbReference type="Proteomes" id="UP000001194"/>
    </source>
</evidence>
<feature type="coiled-coil region" evidence="1">
    <location>
        <begin position="205"/>
        <end position="260"/>
    </location>
</feature>
<feature type="compositionally biased region" description="Polar residues" evidence="2">
    <location>
        <begin position="106"/>
        <end position="121"/>
    </location>
</feature>
<sequence length="397" mass="45498">MPRAHKTYDAIPKLPIEHLQFQVDEGSEPILLQIFQERGTDRELICCDLCYQHLPLTSKRSLVTLTKHRGKGECTKLIDRKEKEATREEAVAEAEKVFAELFPTPGKSQSQWNPHESSPNIVESPVEAKVEPCDPSDLRQPDPVTPENDARPSEFESGVVQPAQDPIDNISELRALVEKANSERDEGLATIRTLERWYRRSCEKEKKAEDAREAAERDLYRLRVEITHEYQKRISAEAGVSNLRVDVERLQRDLAVQKSAYEKTTKIKDKEIKGQFNFVNTRASRPLTIFYLTELEENLASIEDKNMLFCQLRVDAEVDKLEELLASEHLKDSDQKVRLMLEESHRGLRQIVRECKAARPPRSNIIQRILPITKREISVDEEDEEGPTKGAKAARVA</sequence>
<protein>
    <submittedName>
        <fullName evidence="3">Predicted protein</fullName>
    </submittedName>
</protein>
<evidence type="ECO:0000256" key="2">
    <source>
        <dbReference type="SAM" id="MobiDB-lite"/>
    </source>
</evidence>
<dbReference type="RefSeq" id="XP_001882919.1">
    <property type="nucleotide sequence ID" value="XM_001882884.1"/>
</dbReference>
<feature type="compositionally biased region" description="Basic and acidic residues" evidence="2">
    <location>
        <begin position="126"/>
        <end position="140"/>
    </location>
</feature>
<feature type="region of interest" description="Disordered" evidence="2">
    <location>
        <begin position="377"/>
        <end position="397"/>
    </location>
</feature>
<evidence type="ECO:0000313" key="3">
    <source>
        <dbReference type="EMBL" id="EDR06547.1"/>
    </source>
</evidence>
<reference evidence="3 4" key="1">
    <citation type="journal article" date="2008" name="Nature">
        <title>The genome of Laccaria bicolor provides insights into mycorrhizal symbiosis.</title>
        <authorList>
            <person name="Martin F."/>
            <person name="Aerts A."/>
            <person name="Ahren D."/>
            <person name="Brun A."/>
            <person name="Danchin E.G.J."/>
            <person name="Duchaussoy F."/>
            <person name="Gibon J."/>
            <person name="Kohler A."/>
            <person name="Lindquist E."/>
            <person name="Pereda V."/>
            <person name="Salamov A."/>
            <person name="Shapiro H.J."/>
            <person name="Wuyts J."/>
            <person name="Blaudez D."/>
            <person name="Buee M."/>
            <person name="Brokstein P."/>
            <person name="Canbaeck B."/>
            <person name="Cohen D."/>
            <person name="Courty P.E."/>
            <person name="Coutinho P.M."/>
            <person name="Delaruelle C."/>
            <person name="Detter J.C."/>
            <person name="Deveau A."/>
            <person name="DiFazio S."/>
            <person name="Duplessis S."/>
            <person name="Fraissinet-Tachet L."/>
            <person name="Lucic E."/>
            <person name="Frey-Klett P."/>
            <person name="Fourrey C."/>
            <person name="Feussner I."/>
            <person name="Gay G."/>
            <person name="Grimwood J."/>
            <person name="Hoegger P.J."/>
            <person name="Jain P."/>
            <person name="Kilaru S."/>
            <person name="Labbe J."/>
            <person name="Lin Y.C."/>
            <person name="Legue V."/>
            <person name="Le Tacon F."/>
            <person name="Marmeisse R."/>
            <person name="Melayah D."/>
            <person name="Montanini B."/>
            <person name="Muratet M."/>
            <person name="Nehls U."/>
            <person name="Niculita-Hirzel H."/>
            <person name="Oudot-Le Secq M.P."/>
            <person name="Peter M."/>
            <person name="Quesneville H."/>
            <person name="Rajashekar B."/>
            <person name="Reich M."/>
            <person name="Rouhier N."/>
            <person name="Schmutz J."/>
            <person name="Yin T."/>
            <person name="Chalot M."/>
            <person name="Henrissat B."/>
            <person name="Kuees U."/>
            <person name="Lucas S."/>
            <person name="Van de Peer Y."/>
            <person name="Podila G.K."/>
            <person name="Polle A."/>
            <person name="Pukkila P.J."/>
            <person name="Richardson P.M."/>
            <person name="Rouze P."/>
            <person name="Sanders I.R."/>
            <person name="Stajich J.E."/>
            <person name="Tunlid A."/>
            <person name="Tuskan G."/>
            <person name="Grigoriev I.V."/>
        </authorList>
    </citation>
    <scope>NUCLEOTIDE SEQUENCE [LARGE SCALE GENOMIC DNA]</scope>
    <source>
        <strain evidence="4">S238N-H82 / ATCC MYA-4686</strain>
    </source>
</reference>
<name>B0DFZ2_LACBS</name>
<feature type="region of interest" description="Disordered" evidence="2">
    <location>
        <begin position="103"/>
        <end position="159"/>
    </location>
</feature>
<dbReference type="GeneID" id="6078403"/>
<accession>B0DFZ2</accession>
<dbReference type="Proteomes" id="UP000001194">
    <property type="component" value="Unassembled WGS sequence"/>
</dbReference>